<gene>
    <name evidence="1" type="ORF">QYT958_LOCUS40945</name>
    <name evidence="2" type="ORF">QYT958_LOCUS40947</name>
</gene>
<feature type="non-terminal residue" evidence="1">
    <location>
        <position position="32"/>
    </location>
</feature>
<sequence length="32" mass="3655">MSSTMTKGKTSKQISCKVRMLDDQELPFHIDV</sequence>
<dbReference type="AlphaFoldDB" id="A0A822C5M4"/>
<accession>A0A822C5M4</accession>
<comment type="caution">
    <text evidence="1">The sequence shown here is derived from an EMBL/GenBank/DDBJ whole genome shotgun (WGS) entry which is preliminary data.</text>
</comment>
<feature type="non-terminal residue" evidence="1">
    <location>
        <position position="1"/>
    </location>
</feature>
<protein>
    <submittedName>
        <fullName evidence="1">Uncharacterized protein</fullName>
    </submittedName>
</protein>
<evidence type="ECO:0000313" key="2">
    <source>
        <dbReference type="EMBL" id="CAF5034975.1"/>
    </source>
</evidence>
<name>A0A822C5M4_9BILA</name>
<dbReference type="Proteomes" id="UP000663848">
    <property type="component" value="Unassembled WGS sequence"/>
</dbReference>
<proteinExistence type="predicted"/>
<dbReference type="EMBL" id="CAJOBR010044586">
    <property type="protein sequence ID" value="CAF5034955.1"/>
    <property type="molecule type" value="Genomic_DNA"/>
</dbReference>
<reference evidence="1" key="1">
    <citation type="submission" date="2021-02" db="EMBL/GenBank/DDBJ databases">
        <authorList>
            <person name="Nowell W R."/>
        </authorList>
    </citation>
    <scope>NUCLEOTIDE SEQUENCE</scope>
</reference>
<dbReference type="EMBL" id="CAJOBR010044590">
    <property type="protein sequence ID" value="CAF5034975.1"/>
    <property type="molecule type" value="Genomic_DNA"/>
</dbReference>
<evidence type="ECO:0000313" key="3">
    <source>
        <dbReference type="Proteomes" id="UP000663848"/>
    </source>
</evidence>
<evidence type="ECO:0000313" key="1">
    <source>
        <dbReference type="EMBL" id="CAF5034955.1"/>
    </source>
</evidence>
<organism evidence="1 3">
    <name type="scientific">Rotaria socialis</name>
    <dbReference type="NCBI Taxonomy" id="392032"/>
    <lineage>
        <taxon>Eukaryota</taxon>
        <taxon>Metazoa</taxon>
        <taxon>Spiralia</taxon>
        <taxon>Gnathifera</taxon>
        <taxon>Rotifera</taxon>
        <taxon>Eurotatoria</taxon>
        <taxon>Bdelloidea</taxon>
        <taxon>Philodinida</taxon>
        <taxon>Philodinidae</taxon>
        <taxon>Rotaria</taxon>
    </lineage>
</organism>